<evidence type="ECO:0000313" key="5">
    <source>
        <dbReference type="EMBL" id="ATU21116.1"/>
    </source>
</evidence>
<proteinExistence type="predicted"/>
<dbReference type="GO" id="GO:0006508">
    <property type="term" value="P:proteolysis"/>
    <property type="evidence" value="ECO:0007669"/>
    <property type="project" value="UniProtKB-KW"/>
</dbReference>
<dbReference type="Proteomes" id="UP000229907">
    <property type="component" value="Chromosome"/>
</dbReference>
<dbReference type="AlphaFoldDB" id="A0A2D3D8C0"/>
<evidence type="ECO:0000313" key="6">
    <source>
        <dbReference type="Proteomes" id="UP000229907"/>
    </source>
</evidence>
<accession>A0A2D3D8C0</accession>
<sequence length="520" mass="56041">MNNDRQVRRMDAPLELREDGAGDGLTLEGVAVPFGKRYDLFDDVSEQFDPDCDFGSRSVKIAREHGDLIGRVLSLDARDDGLHITARLSDTPAGREAAQLVRDGVYDAFSVGFRPIRHEIENAGGRTIIHRRAVELLEVSVTGLPAYPDAGIESQRTINSKERTTDMDGTEIKEMGDTIESLTTEMRDIKTMLARRDTDTADKTGSQYRSAGAYLKALAAGDKAAVELMRESSDLITTAQSGDNVTWIADQLKLIEQRRKVTNLLSHAALPASGMSLEYNVITSQAMQVGEQTTEGSALQFGKIEFGTKSVPVKTYGGYTKLSRQYIERSTVPTLDTTLRALLLEYAAATEKAVRTALYAQITAAKATNKLTATKTLAAMTPNDWVKIIFDAAEAADTNNVQLGTLAVSKDVALAITSLTDTGARFLDISGKGRDTLGDFDVTGIVGNLLRVPVQVLPNAADGTAAFVDPAAITVWESGGPTQLTDGDPITLTEAYSVYGYMAVGVTEPNGIQPVEFATK</sequence>
<gene>
    <name evidence="5" type="ORF">BcFMB_01400</name>
</gene>
<reference evidence="5 6" key="1">
    <citation type="submission" date="2016-11" db="EMBL/GenBank/DDBJ databases">
        <title>complete genome sequence of Bifidobacterium choerinum strain FMB-1.</title>
        <authorList>
            <person name="Park C.-S."/>
            <person name="Jung D.-H."/>
            <person name="Choi D.-S."/>
        </authorList>
    </citation>
    <scope>NUCLEOTIDE SEQUENCE [LARGE SCALE GENOMIC DNA]</scope>
    <source>
        <strain evidence="5 6">FMB-1</strain>
    </source>
</reference>
<dbReference type="SUPFAM" id="SSF56563">
    <property type="entry name" value="Major capsid protein gp5"/>
    <property type="match status" value="1"/>
</dbReference>
<protein>
    <recommendedName>
        <fullName evidence="4">Prohead serine protease domain-containing protein</fullName>
    </recommendedName>
</protein>
<feature type="domain" description="Prohead serine protease" evidence="4">
    <location>
        <begin position="15"/>
        <end position="159"/>
    </location>
</feature>
<evidence type="ECO:0000256" key="1">
    <source>
        <dbReference type="ARBA" id="ARBA00022612"/>
    </source>
</evidence>
<dbReference type="InterPro" id="IPR006433">
    <property type="entry name" value="Prohead_protease"/>
</dbReference>
<evidence type="ECO:0000259" key="4">
    <source>
        <dbReference type="Pfam" id="PF04586"/>
    </source>
</evidence>
<dbReference type="NCBIfam" id="TIGR01543">
    <property type="entry name" value="proheadase_HK97"/>
    <property type="match status" value="1"/>
</dbReference>
<name>A0A2D3D8C0_9BIFI</name>
<dbReference type="InterPro" id="IPR054613">
    <property type="entry name" value="Peptidase_S78_dom"/>
</dbReference>
<evidence type="ECO:0000256" key="3">
    <source>
        <dbReference type="ARBA" id="ARBA00022801"/>
    </source>
</evidence>
<keyword evidence="1" id="KW-1188">Viral release from host cell</keyword>
<dbReference type="KEGG" id="bcho:BcFMB_01400"/>
<dbReference type="Pfam" id="PF25209">
    <property type="entry name" value="Phage_capsid_4"/>
    <property type="match status" value="1"/>
</dbReference>
<organism evidence="5 6">
    <name type="scientific">Bifidobacterium choerinum</name>
    <dbReference type="NCBI Taxonomy" id="35760"/>
    <lineage>
        <taxon>Bacteria</taxon>
        <taxon>Bacillati</taxon>
        <taxon>Actinomycetota</taxon>
        <taxon>Actinomycetes</taxon>
        <taxon>Bifidobacteriales</taxon>
        <taxon>Bifidobacteriaceae</taxon>
        <taxon>Bifidobacterium</taxon>
    </lineage>
</organism>
<dbReference type="Pfam" id="PF04586">
    <property type="entry name" value="Peptidase_S78"/>
    <property type="match status" value="1"/>
</dbReference>
<dbReference type="GO" id="GO:0008233">
    <property type="term" value="F:peptidase activity"/>
    <property type="evidence" value="ECO:0007669"/>
    <property type="project" value="UniProtKB-KW"/>
</dbReference>
<evidence type="ECO:0000256" key="2">
    <source>
        <dbReference type="ARBA" id="ARBA00022670"/>
    </source>
</evidence>
<keyword evidence="2" id="KW-0645">Protease</keyword>
<dbReference type="EMBL" id="CP018044">
    <property type="protein sequence ID" value="ATU21116.1"/>
    <property type="molecule type" value="Genomic_DNA"/>
</dbReference>
<keyword evidence="3" id="KW-0378">Hydrolase</keyword>